<evidence type="ECO:0000256" key="1">
    <source>
        <dbReference type="SAM" id="MobiDB-lite"/>
    </source>
</evidence>
<dbReference type="STRING" id="1664069.BGLY_3329"/>
<evidence type="ECO:0000313" key="2">
    <source>
        <dbReference type="EMBL" id="KRT94017.1"/>
    </source>
</evidence>
<evidence type="ECO:0000313" key="3">
    <source>
        <dbReference type="EMBL" id="MEC0487402.1"/>
    </source>
</evidence>
<reference evidence="2 4" key="1">
    <citation type="journal article" date="2015" name="Int. J. Syst. Evol. Microbiol.">
        <title>Bacillus glycinifermentans sp. nov., isolated from fermented soybean paste.</title>
        <authorList>
            <person name="Kim S.J."/>
            <person name="Dunlap C.A."/>
            <person name="Kwon S.W."/>
            <person name="Rooney A.P."/>
        </authorList>
    </citation>
    <scope>NUCLEOTIDE SEQUENCE [LARGE SCALE GENOMIC DNA]</scope>
    <source>
        <strain evidence="2 4">GO-13</strain>
    </source>
</reference>
<dbReference type="Proteomes" id="UP000036168">
    <property type="component" value="Unassembled WGS sequence"/>
</dbReference>
<accession>A0A0T6BQU3</accession>
<comment type="caution">
    <text evidence="2">The sequence shown here is derived from an EMBL/GenBank/DDBJ whole genome shotgun (WGS) entry which is preliminary data.</text>
</comment>
<dbReference type="Proteomes" id="UP001341297">
    <property type="component" value="Unassembled WGS sequence"/>
</dbReference>
<proteinExistence type="predicted"/>
<dbReference type="AlphaFoldDB" id="A0A0T6BQU3"/>
<evidence type="ECO:0000313" key="5">
    <source>
        <dbReference type="Proteomes" id="UP001341297"/>
    </source>
</evidence>
<dbReference type="EMBL" id="LECW02000014">
    <property type="protein sequence ID" value="KRT94017.1"/>
    <property type="molecule type" value="Genomic_DNA"/>
</dbReference>
<dbReference type="OrthoDB" id="1551157at2"/>
<protein>
    <submittedName>
        <fullName evidence="2">Uncharacterized protein</fullName>
    </submittedName>
</protein>
<feature type="compositionally biased region" description="Polar residues" evidence="1">
    <location>
        <begin position="62"/>
        <end position="74"/>
    </location>
</feature>
<evidence type="ECO:0000313" key="4">
    <source>
        <dbReference type="Proteomes" id="UP000036168"/>
    </source>
</evidence>
<dbReference type="RefSeq" id="WP_048356104.1">
    <property type="nucleotide sequence ID" value="NZ_JARRTL010000031.1"/>
</dbReference>
<gene>
    <name evidence="2" type="ORF">AB447_215330</name>
    <name evidence="3" type="ORF">P8828_21865</name>
</gene>
<feature type="region of interest" description="Disordered" evidence="1">
    <location>
        <begin position="27"/>
        <end position="74"/>
    </location>
</feature>
<name>A0A0T6BQU3_9BACI</name>
<organism evidence="2 4">
    <name type="scientific">Bacillus glycinifermentans</name>
    <dbReference type="NCBI Taxonomy" id="1664069"/>
    <lineage>
        <taxon>Bacteria</taxon>
        <taxon>Bacillati</taxon>
        <taxon>Bacillota</taxon>
        <taxon>Bacilli</taxon>
        <taxon>Bacillales</taxon>
        <taxon>Bacillaceae</taxon>
        <taxon>Bacillus</taxon>
    </lineage>
</organism>
<keyword evidence="5" id="KW-1185">Reference proteome</keyword>
<dbReference type="EMBL" id="JARRTL010000031">
    <property type="protein sequence ID" value="MEC0487402.1"/>
    <property type="molecule type" value="Genomic_DNA"/>
</dbReference>
<reference evidence="3 5" key="3">
    <citation type="submission" date="2023-03" db="EMBL/GenBank/DDBJ databases">
        <title>Agriculturally important microbes genome sequencing.</title>
        <authorList>
            <person name="Dunlap C."/>
        </authorList>
    </citation>
    <scope>NUCLEOTIDE SEQUENCE [LARGE SCALE GENOMIC DNA]</scope>
    <source>
        <strain evidence="3 5">CBP-3203</strain>
    </source>
</reference>
<reference evidence="2" key="2">
    <citation type="submission" date="2015-10" db="EMBL/GenBank/DDBJ databases">
        <authorList>
            <person name="Gilbert D.G."/>
        </authorList>
    </citation>
    <scope>NUCLEOTIDE SEQUENCE</scope>
    <source>
        <strain evidence="2">GO-13</strain>
    </source>
</reference>
<sequence length="112" mass="11687">MSFTSKNYRTSGGDKWVIGGELEVKSGAKVSGMPASTPGPDSITSEMIGEGQVRNRNIGDGSVNSRNIGNGSVQNNHIQAKAVTLDKMGDDVTAKFTDIENRLKALEGSGGS</sequence>